<keyword evidence="3 6" id="KW-1133">Transmembrane helix</keyword>
<feature type="transmembrane region" description="Helical" evidence="6">
    <location>
        <begin position="199"/>
        <end position="220"/>
    </location>
</feature>
<evidence type="ECO:0000256" key="5">
    <source>
        <dbReference type="SAM" id="MobiDB-lite"/>
    </source>
</evidence>
<feature type="transmembrane region" description="Helical" evidence="6">
    <location>
        <begin position="439"/>
        <end position="461"/>
    </location>
</feature>
<dbReference type="Gene3D" id="1.20.1250.20">
    <property type="entry name" value="MFS general substrate transporter like domains"/>
    <property type="match status" value="1"/>
</dbReference>
<dbReference type="PANTHER" id="PTHR23507">
    <property type="entry name" value="ZGC:174356"/>
    <property type="match status" value="1"/>
</dbReference>
<evidence type="ECO:0000256" key="6">
    <source>
        <dbReference type="SAM" id="Phobius"/>
    </source>
</evidence>
<proteinExistence type="predicted"/>
<evidence type="ECO:0000256" key="2">
    <source>
        <dbReference type="ARBA" id="ARBA00022692"/>
    </source>
</evidence>
<evidence type="ECO:0000256" key="1">
    <source>
        <dbReference type="ARBA" id="ARBA00004141"/>
    </source>
</evidence>
<dbReference type="AlphaFoldDB" id="A0A6A6T8B4"/>
<keyword evidence="8" id="KW-1185">Reference proteome</keyword>
<dbReference type="GO" id="GO:0022857">
    <property type="term" value="F:transmembrane transporter activity"/>
    <property type="evidence" value="ECO:0007669"/>
    <property type="project" value="InterPro"/>
</dbReference>
<dbReference type="InterPro" id="IPR036259">
    <property type="entry name" value="MFS_trans_sf"/>
</dbReference>
<dbReference type="EMBL" id="MU004340">
    <property type="protein sequence ID" value="KAF2656076.1"/>
    <property type="molecule type" value="Genomic_DNA"/>
</dbReference>
<name>A0A6A6T8B4_9PLEO</name>
<protein>
    <submittedName>
        <fullName evidence="7">MFS general substrate transporter</fullName>
    </submittedName>
</protein>
<feature type="transmembrane region" description="Helical" evidence="6">
    <location>
        <begin position="505"/>
        <end position="524"/>
    </location>
</feature>
<feature type="transmembrane region" description="Helical" evidence="6">
    <location>
        <begin position="96"/>
        <end position="119"/>
    </location>
</feature>
<feature type="transmembrane region" description="Helical" evidence="6">
    <location>
        <begin position="482"/>
        <end position="499"/>
    </location>
</feature>
<dbReference type="PANTHER" id="PTHR23507:SF13">
    <property type="entry name" value="MFS GENERAL SUBSTRATE TRANSPORTER"/>
    <property type="match status" value="1"/>
</dbReference>
<feature type="transmembrane region" description="Helical" evidence="6">
    <location>
        <begin position="288"/>
        <end position="312"/>
    </location>
</feature>
<evidence type="ECO:0000256" key="3">
    <source>
        <dbReference type="ARBA" id="ARBA00022989"/>
    </source>
</evidence>
<dbReference type="GO" id="GO:0016020">
    <property type="term" value="C:membrane"/>
    <property type="evidence" value="ECO:0007669"/>
    <property type="project" value="UniProtKB-SubCell"/>
</dbReference>
<feature type="region of interest" description="Disordered" evidence="5">
    <location>
        <begin position="1"/>
        <end position="22"/>
    </location>
</feature>
<feature type="transmembrane region" description="Helical" evidence="6">
    <location>
        <begin position="324"/>
        <end position="343"/>
    </location>
</feature>
<keyword evidence="2 6" id="KW-0812">Transmembrane</keyword>
<feature type="transmembrane region" description="Helical" evidence="6">
    <location>
        <begin position="38"/>
        <end position="60"/>
    </location>
</feature>
<evidence type="ECO:0000256" key="4">
    <source>
        <dbReference type="ARBA" id="ARBA00023136"/>
    </source>
</evidence>
<dbReference type="SUPFAM" id="SSF103473">
    <property type="entry name" value="MFS general substrate transporter"/>
    <property type="match status" value="2"/>
</dbReference>
<evidence type="ECO:0000313" key="8">
    <source>
        <dbReference type="Proteomes" id="UP000799324"/>
    </source>
</evidence>
<evidence type="ECO:0000313" key="7">
    <source>
        <dbReference type="EMBL" id="KAF2656076.1"/>
    </source>
</evidence>
<reference evidence="7" key="1">
    <citation type="journal article" date="2020" name="Stud. Mycol.">
        <title>101 Dothideomycetes genomes: a test case for predicting lifestyles and emergence of pathogens.</title>
        <authorList>
            <person name="Haridas S."/>
            <person name="Albert R."/>
            <person name="Binder M."/>
            <person name="Bloem J."/>
            <person name="Labutti K."/>
            <person name="Salamov A."/>
            <person name="Andreopoulos B."/>
            <person name="Baker S."/>
            <person name="Barry K."/>
            <person name="Bills G."/>
            <person name="Bluhm B."/>
            <person name="Cannon C."/>
            <person name="Castanera R."/>
            <person name="Culley D."/>
            <person name="Daum C."/>
            <person name="Ezra D."/>
            <person name="Gonzalez J."/>
            <person name="Henrissat B."/>
            <person name="Kuo A."/>
            <person name="Liang C."/>
            <person name="Lipzen A."/>
            <person name="Lutzoni F."/>
            <person name="Magnuson J."/>
            <person name="Mondo S."/>
            <person name="Nolan M."/>
            <person name="Ohm R."/>
            <person name="Pangilinan J."/>
            <person name="Park H.-J."/>
            <person name="Ramirez L."/>
            <person name="Alfaro M."/>
            <person name="Sun H."/>
            <person name="Tritt A."/>
            <person name="Yoshinaga Y."/>
            <person name="Zwiers L.-H."/>
            <person name="Turgeon B."/>
            <person name="Goodwin S."/>
            <person name="Spatafora J."/>
            <person name="Crous P."/>
            <person name="Grigoriev I."/>
        </authorList>
    </citation>
    <scope>NUCLEOTIDE SEQUENCE</scope>
    <source>
        <strain evidence="7">CBS 122681</strain>
    </source>
</reference>
<dbReference type="OrthoDB" id="5204190at2759"/>
<dbReference type="InterPro" id="IPR011701">
    <property type="entry name" value="MFS"/>
</dbReference>
<dbReference type="Pfam" id="PF07690">
    <property type="entry name" value="MFS_1"/>
    <property type="match status" value="1"/>
</dbReference>
<gene>
    <name evidence="7" type="ORF">K491DRAFT_778214</name>
</gene>
<feature type="transmembrane region" description="Helical" evidence="6">
    <location>
        <begin position="226"/>
        <end position="245"/>
    </location>
</feature>
<feature type="compositionally biased region" description="Basic and acidic residues" evidence="5">
    <location>
        <begin position="1"/>
        <end position="13"/>
    </location>
</feature>
<organism evidence="7 8">
    <name type="scientific">Lophiostoma macrostomum CBS 122681</name>
    <dbReference type="NCBI Taxonomy" id="1314788"/>
    <lineage>
        <taxon>Eukaryota</taxon>
        <taxon>Fungi</taxon>
        <taxon>Dikarya</taxon>
        <taxon>Ascomycota</taxon>
        <taxon>Pezizomycotina</taxon>
        <taxon>Dothideomycetes</taxon>
        <taxon>Pleosporomycetidae</taxon>
        <taxon>Pleosporales</taxon>
        <taxon>Lophiostomataceae</taxon>
        <taxon>Lophiostoma</taxon>
    </lineage>
</organism>
<comment type="subcellular location">
    <subcellularLocation>
        <location evidence="1">Membrane</location>
        <topology evidence="1">Multi-pass membrane protein</topology>
    </subcellularLocation>
</comment>
<accession>A0A6A6T8B4</accession>
<keyword evidence="4 6" id="KW-0472">Membrane</keyword>
<feature type="transmembrane region" description="Helical" evidence="6">
    <location>
        <begin position="414"/>
        <end position="433"/>
    </location>
</feature>
<sequence length="539" mass="58671">MPAADESHSDAGRPQETTPLLPRDAAERQYDRWVLYRALLCAFMVSLSFGVTQVPMLYVFRLMTCEAYYETHPEPDIQSSLDRCARHEIEAGTARAVALLSASTTIFGIMNLLVTGWSIKRFGVKPALVIQVFWPAARLAVQNIGVMAGSNAGIIIIQCSQIITIIGGPNGYVLALNALVTDITEHEARTGALGRLQGCMMVGSAVGFLVGGILGDFFGIITPFRITLILFVLCCLYVIAFLPPIPREKDTVAARQTPGLRRFFGPFRIFAPQKWILPNGHNSIQTGALTLGLGVFLSILATGYLSALLQLYSTNDFGFGTSENGLLIFIYSSLRGLYLSLVFPRIIAKGRKWLQPFPIGAAPDPPESLEEPDYGNVPTSPNKIVSVDHLDDETEPLHAPARDDEQETFAFDLLYARWSIFIDCIMTGLATFVSQGWQLYLVAVLLPFAAGTGAASKGSILQMLPKSERLDALSGMTLVENLARLSTTALFGLVFAALAEVGKSYLVFTCNAAVALLGFVALLFSHFPPEGSRRANNYE</sequence>
<dbReference type="Proteomes" id="UP000799324">
    <property type="component" value="Unassembled WGS sequence"/>
</dbReference>